<sequence>MNSKVEHGSMEELMEVRYFTAGLQRHQNGCGRDLIGSGRGLPFVGRGLLQEKYLLLAVRMTLCPTSSPEGRTAAVRSAARMRFLSTSSINSRRAR</sequence>
<dbReference type="AlphaFoldDB" id="A0A8T3E317"/>
<evidence type="ECO:0000313" key="1">
    <source>
        <dbReference type="EMBL" id="KAI1902354.1"/>
    </source>
</evidence>
<comment type="caution">
    <text evidence="1">The sequence shown here is derived from an EMBL/GenBank/DDBJ whole genome shotgun (WGS) entry which is preliminary data.</text>
</comment>
<keyword evidence="2" id="KW-1185">Reference proteome</keyword>
<dbReference type="Proteomes" id="UP000829720">
    <property type="component" value="Unassembled WGS sequence"/>
</dbReference>
<proteinExistence type="predicted"/>
<evidence type="ECO:0000313" key="2">
    <source>
        <dbReference type="Proteomes" id="UP000829720"/>
    </source>
</evidence>
<accession>A0A8T3E317</accession>
<organism evidence="1 2">
    <name type="scientific">Albula goreensis</name>
    <dbReference type="NCBI Taxonomy" id="1534307"/>
    <lineage>
        <taxon>Eukaryota</taxon>
        <taxon>Metazoa</taxon>
        <taxon>Chordata</taxon>
        <taxon>Craniata</taxon>
        <taxon>Vertebrata</taxon>
        <taxon>Euteleostomi</taxon>
        <taxon>Actinopterygii</taxon>
        <taxon>Neopterygii</taxon>
        <taxon>Teleostei</taxon>
        <taxon>Albuliformes</taxon>
        <taxon>Albulidae</taxon>
        <taxon>Albula</taxon>
    </lineage>
</organism>
<reference evidence="1" key="1">
    <citation type="submission" date="2021-01" db="EMBL/GenBank/DDBJ databases">
        <authorList>
            <person name="Zahm M."/>
            <person name="Roques C."/>
            <person name="Cabau C."/>
            <person name="Klopp C."/>
            <person name="Donnadieu C."/>
            <person name="Jouanno E."/>
            <person name="Lampietro C."/>
            <person name="Louis A."/>
            <person name="Herpin A."/>
            <person name="Echchiki A."/>
            <person name="Berthelot C."/>
            <person name="Parey E."/>
            <person name="Roest-Crollius H."/>
            <person name="Braasch I."/>
            <person name="Postlethwait J."/>
            <person name="Bobe J."/>
            <person name="Montfort J."/>
            <person name="Bouchez O."/>
            <person name="Begum T."/>
            <person name="Mejri S."/>
            <person name="Adams A."/>
            <person name="Chen W.-J."/>
            <person name="Guiguen Y."/>
        </authorList>
    </citation>
    <scope>NUCLEOTIDE SEQUENCE</scope>
    <source>
        <tissue evidence="1">Blood</tissue>
    </source>
</reference>
<protein>
    <submittedName>
        <fullName evidence="1">Uncharacterized protein</fullName>
    </submittedName>
</protein>
<name>A0A8T3E317_9TELE</name>
<gene>
    <name evidence="1" type="ORF">AGOR_G00043910</name>
</gene>
<dbReference type="EMBL" id="JAERUA010000003">
    <property type="protein sequence ID" value="KAI1902354.1"/>
    <property type="molecule type" value="Genomic_DNA"/>
</dbReference>